<protein>
    <submittedName>
        <fullName evidence="1">Uncharacterized protein</fullName>
    </submittedName>
</protein>
<accession>A0A6I1GDU7</accession>
<dbReference type="RefSeq" id="WP_152235025.1">
    <property type="nucleotide sequence ID" value="NZ_JBHSKZ010000010.1"/>
</dbReference>
<proteinExistence type="predicted"/>
<organism evidence="1 2">
    <name type="scientific">Bifidobacterium leontopitheci</name>
    <dbReference type="NCBI Taxonomy" id="2650774"/>
    <lineage>
        <taxon>Bacteria</taxon>
        <taxon>Bacillati</taxon>
        <taxon>Actinomycetota</taxon>
        <taxon>Actinomycetes</taxon>
        <taxon>Bifidobacteriales</taxon>
        <taxon>Bifidobacteriaceae</taxon>
        <taxon>Bifidobacterium</taxon>
    </lineage>
</organism>
<sequence length="139" mass="15512">MGNNLAKWAVRLGEPFDLTPMARLVLVAMARAAVDYDTTDKDGNSMTPAVFRRSRAALATDLYHDPGKVRNLNRAIKELRDKGLIEPIGPVARSGHARDYYVRIAESVAVMQDRLKAVFPNEGQELGRYQRRAMGRPGM</sequence>
<keyword evidence="2" id="KW-1185">Reference proteome</keyword>
<comment type="caution">
    <text evidence="1">The sequence shown here is derived from an EMBL/GenBank/DDBJ whole genome shotgun (WGS) entry which is preliminary data.</text>
</comment>
<dbReference type="EMBL" id="WBVT01000031">
    <property type="protein sequence ID" value="KAB7789813.1"/>
    <property type="molecule type" value="Genomic_DNA"/>
</dbReference>
<dbReference type="Proteomes" id="UP000441772">
    <property type="component" value="Unassembled WGS sequence"/>
</dbReference>
<dbReference type="AlphaFoldDB" id="A0A6I1GDU7"/>
<evidence type="ECO:0000313" key="1">
    <source>
        <dbReference type="EMBL" id="KAB7789813.1"/>
    </source>
</evidence>
<reference evidence="1 2" key="1">
    <citation type="submission" date="2019-09" db="EMBL/GenBank/DDBJ databases">
        <title>Characterization of the phylogenetic diversity of two novel species belonging to the genus Bifidobacterium: Bifidobacterium cebidarum sp. nov. and Bifidobacterium leontopitheci sp. nov.</title>
        <authorList>
            <person name="Lugli G.A."/>
            <person name="Duranti S."/>
            <person name="Milani C."/>
            <person name="Turroni F."/>
            <person name="Ventura M."/>
        </authorList>
    </citation>
    <scope>NUCLEOTIDE SEQUENCE [LARGE SCALE GENOMIC DNA]</scope>
    <source>
        <strain evidence="1 2">LMG 31471</strain>
    </source>
</reference>
<evidence type="ECO:0000313" key="2">
    <source>
        <dbReference type="Proteomes" id="UP000441772"/>
    </source>
</evidence>
<gene>
    <name evidence="1" type="ORF">F7D09_1703</name>
</gene>
<name>A0A6I1GDU7_9BIFI</name>